<evidence type="ECO:0000256" key="3">
    <source>
        <dbReference type="ARBA" id="ARBA00022578"/>
    </source>
</evidence>
<reference evidence="5" key="1">
    <citation type="submission" date="2021-03" db="EMBL/GenBank/DDBJ databases">
        <authorList>
            <person name="Kim M.K."/>
        </authorList>
    </citation>
    <scope>NUCLEOTIDE SEQUENCE</scope>
    <source>
        <strain evidence="5">BT186</strain>
    </source>
</reference>
<evidence type="ECO:0000256" key="2">
    <source>
        <dbReference type="ARBA" id="ARBA00008841"/>
    </source>
</evidence>
<dbReference type="InterPro" id="IPR051354">
    <property type="entry name" value="Transposase_27_IS1"/>
</dbReference>
<dbReference type="PANTHER" id="PTHR33293">
    <property type="entry name" value="INSERTION ELEMENT IS1 1 PROTEIN INSB-RELATED"/>
    <property type="match status" value="1"/>
</dbReference>
<keyword evidence="4" id="KW-0233">DNA recombination</keyword>
<sequence>MLQTTFTCGKCGSTALRKNGSRNGQPKYQCTACRYQALFVPAAVGKAVQYAQVELLLLERVSQHALVRLTGVSRPTIVKLAKKRRPRRSCGPNRAGYWVLKLDEMWTFVGRKKRKVWLWLATERHSRRIVAWVLGCRGAATLRRLWATLPEDYQTGTWYFTDEWEAYGQVLPPRAHRPSPKGSGLTSIVEAINCSLRQKCAVLVRKPAPLAAA</sequence>
<evidence type="ECO:0000256" key="4">
    <source>
        <dbReference type="ARBA" id="ARBA00023172"/>
    </source>
</evidence>
<dbReference type="GO" id="GO:0004803">
    <property type="term" value="F:transposase activity"/>
    <property type="evidence" value="ECO:0007669"/>
    <property type="project" value="InterPro"/>
</dbReference>
<dbReference type="AlphaFoldDB" id="A0A939JD44"/>
<keyword evidence="6" id="KW-1185">Reference proteome</keyword>
<gene>
    <name evidence="5" type="ORF">J0X19_23100</name>
</gene>
<dbReference type="Pfam" id="PF03400">
    <property type="entry name" value="DDE_Tnp_IS1"/>
    <property type="match status" value="1"/>
</dbReference>
<protein>
    <submittedName>
        <fullName evidence="5">IS1 family transposase</fullName>
    </submittedName>
</protein>
<comment type="function">
    <text evidence="1">Absolutely required for transposition of IS1.</text>
</comment>
<organism evidence="5 6">
    <name type="scientific">Hymenobacter telluris</name>
    <dbReference type="NCBI Taxonomy" id="2816474"/>
    <lineage>
        <taxon>Bacteria</taxon>
        <taxon>Pseudomonadati</taxon>
        <taxon>Bacteroidota</taxon>
        <taxon>Cytophagia</taxon>
        <taxon>Cytophagales</taxon>
        <taxon>Hymenobacteraceae</taxon>
        <taxon>Hymenobacter</taxon>
    </lineage>
</organism>
<dbReference type="EMBL" id="JAFLQZ010000025">
    <property type="protein sequence ID" value="MBO0360866.1"/>
    <property type="molecule type" value="Genomic_DNA"/>
</dbReference>
<evidence type="ECO:0000313" key="5">
    <source>
        <dbReference type="EMBL" id="MBO0360866.1"/>
    </source>
</evidence>
<name>A0A939JD44_9BACT</name>
<evidence type="ECO:0000313" key="6">
    <source>
        <dbReference type="Proteomes" id="UP000664144"/>
    </source>
</evidence>
<keyword evidence="3" id="KW-0815">Transposition</keyword>
<evidence type="ECO:0000256" key="1">
    <source>
        <dbReference type="ARBA" id="ARBA00004091"/>
    </source>
</evidence>
<dbReference type="PANTHER" id="PTHR33293:SF1">
    <property type="entry name" value="INSERTION ELEMENT IS1 1 PROTEIN INSB-RELATED"/>
    <property type="match status" value="1"/>
</dbReference>
<dbReference type="GO" id="GO:0006313">
    <property type="term" value="P:DNA transposition"/>
    <property type="evidence" value="ECO:0007669"/>
    <property type="project" value="InterPro"/>
</dbReference>
<dbReference type="Proteomes" id="UP000664144">
    <property type="component" value="Unassembled WGS sequence"/>
</dbReference>
<dbReference type="RefSeq" id="WP_206986777.1">
    <property type="nucleotide sequence ID" value="NZ_JAFLQZ010000025.1"/>
</dbReference>
<dbReference type="NCBIfam" id="NF033558">
    <property type="entry name" value="transpos_IS1"/>
    <property type="match status" value="1"/>
</dbReference>
<accession>A0A939JD44</accession>
<dbReference type="GO" id="GO:0003677">
    <property type="term" value="F:DNA binding"/>
    <property type="evidence" value="ECO:0007669"/>
    <property type="project" value="InterPro"/>
</dbReference>
<proteinExistence type="inferred from homology"/>
<dbReference type="InterPro" id="IPR005063">
    <property type="entry name" value="Transposase_27"/>
</dbReference>
<comment type="caution">
    <text evidence="5">The sequence shown here is derived from an EMBL/GenBank/DDBJ whole genome shotgun (WGS) entry which is preliminary data.</text>
</comment>
<comment type="similarity">
    <text evidence="2">Belongs to the transposase 27 family.</text>
</comment>